<evidence type="ECO:0008006" key="3">
    <source>
        <dbReference type="Google" id="ProtNLM"/>
    </source>
</evidence>
<protein>
    <recommendedName>
        <fullName evidence="3">Lysine-specific metallo-endopeptidase domain-containing protein</fullName>
    </recommendedName>
</protein>
<reference evidence="1 2" key="1">
    <citation type="submission" date="2017-06" db="EMBL/GenBank/DDBJ databases">
        <title>Origin of plasmid-mediated fosfomycin resistance gene fosA3.</title>
        <authorList>
            <person name="Ito R."/>
            <person name="Pacey M.P."/>
            <person name="Doi Y."/>
        </authorList>
    </citation>
    <scope>NUCLEOTIDE SEQUENCE [LARGE SCALE GENOMIC DNA]</scope>
    <source>
        <strain evidence="1 2">YDC799</strain>
    </source>
</reference>
<evidence type="ECO:0000313" key="1">
    <source>
        <dbReference type="EMBL" id="ASG64221.1"/>
    </source>
</evidence>
<sequence length="151" mass="16698">MGIKNYVGFPDNKLKQIKSIIIQVNDAIGKAYAMHMKDTDGEIFAKWFGVGDRLVVRNILHKMNYAMLNGVVTINYNTNNCTPNTNAVAYAPAYGWNVATVAQARSPISNFVIDICPRLLEQMSLLSSDKQSQIGTVVHEISHLLGGQMIL</sequence>
<organism evidence="1 2">
    <name type="scientific">Kluyvera genomosp. 3</name>
    <dbReference type="NCBI Taxonomy" id="2774055"/>
    <lineage>
        <taxon>Bacteria</taxon>
        <taxon>Pseudomonadati</taxon>
        <taxon>Pseudomonadota</taxon>
        <taxon>Gammaproteobacteria</taxon>
        <taxon>Enterobacterales</taxon>
        <taxon>Enterobacteriaceae</taxon>
        <taxon>Kluyvera</taxon>
    </lineage>
</organism>
<accession>A0A248KK34</accession>
<dbReference type="SUPFAM" id="SSF55486">
    <property type="entry name" value="Metalloproteases ('zincins'), catalytic domain"/>
    <property type="match status" value="1"/>
</dbReference>
<dbReference type="Proteomes" id="UP000197098">
    <property type="component" value="Chromosome"/>
</dbReference>
<dbReference type="InterPro" id="IPR024079">
    <property type="entry name" value="MetalloPept_cat_dom_sf"/>
</dbReference>
<proteinExistence type="predicted"/>
<gene>
    <name evidence="1" type="ORF">CEW81_21735</name>
</gene>
<dbReference type="Gene3D" id="3.40.390.10">
    <property type="entry name" value="Collagenase (Catalytic Domain)"/>
    <property type="match status" value="1"/>
</dbReference>
<dbReference type="EMBL" id="CP022114">
    <property type="protein sequence ID" value="ASG64221.1"/>
    <property type="molecule type" value="Genomic_DNA"/>
</dbReference>
<dbReference type="AlphaFoldDB" id="A0A248KK34"/>
<evidence type="ECO:0000313" key="2">
    <source>
        <dbReference type="Proteomes" id="UP000197098"/>
    </source>
</evidence>
<name>A0A248KK34_9ENTR</name>
<dbReference type="GO" id="GO:0008237">
    <property type="term" value="F:metallopeptidase activity"/>
    <property type="evidence" value="ECO:0007669"/>
    <property type="project" value="InterPro"/>
</dbReference>